<comment type="caution">
    <text evidence="11">Lacks conserved residue(s) required for the propagation of feature annotation.</text>
</comment>
<dbReference type="PROSITE" id="PS00600">
    <property type="entry name" value="AA_TRANSFER_CLASS_3"/>
    <property type="match status" value="1"/>
</dbReference>
<dbReference type="GO" id="GO:0005737">
    <property type="term" value="C:cytoplasm"/>
    <property type="evidence" value="ECO:0007669"/>
    <property type="project" value="UniProtKB-SubCell"/>
</dbReference>
<dbReference type="PIRSF" id="PIRSF000521">
    <property type="entry name" value="Transaminase_4ab_Lys_Orn"/>
    <property type="match status" value="1"/>
</dbReference>
<feature type="site" description="Participates in the substrate recognition with KAPA and in a stacking interaction with the adenine ring of SAM" evidence="11">
    <location>
        <position position="19"/>
    </location>
</feature>
<dbReference type="PANTHER" id="PTHR42684">
    <property type="entry name" value="ADENOSYLMETHIONINE-8-AMINO-7-OXONONANOATE AMINOTRANSFERASE"/>
    <property type="match status" value="1"/>
</dbReference>
<comment type="pathway">
    <text evidence="11">Cofactor biosynthesis; biotin biosynthesis; 7,8-diaminononanoate from 8-amino-7-oxononanoate (SAM route): step 1/1.</text>
</comment>
<evidence type="ECO:0000256" key="9">
    <source>
        <dbReference type="ARBA" id="ARBA00022898"/>
    </source>
</evidence>
<accession>A0A3E0INB1</accession>
<feature type="binding site" evidence="11">
    <location>
        <begin position="116"/>
        <end position="117"/>
    </location>
    <ligand>
        <name>pyridoxal 5'-phosphate</name>
        <dbReference type="ChEBI" id="CHEBI:597326"/>
    </ligand>
</feature>
<keyword evidence="6 11" id="KW-0808">Transferase</keyword>
<keyword evidence="4 11" id="KW-0963">Cytoplasm</keyword>
<dbReference type="InterPro" id="IPR015424">
    <property type="entry name" value="PyrdxlP-dep_Trfase"/>
</dbReference>
<dbReference type="GO" id="GO:0004015">
    <property type="term" value="F:adenosylmethionine-8-amino-7-oxononanoate transaminase activity"/>
    <property type="evidence" value="ECO:0007669"/>
    <property type="project" value="UniProtKB-UniRule"/>
</dbReference>
<comment type="cofactor">
    <cofactor evidence="1 11">
        <name>pyridoxal 5'-phosphate</name>
        <dbReference type="ChEBI" id="CHEBI:597326"/>
    </cofactor>
</comment>
<dbReference type="FunFam" id="3.40.640.10:FF:000078">
    <property type="entry name" value="Adenosylmethionine-8-amino-7-oxononanoate aminotransferase"/>
    <property type="match status" value="1"/>
</dbReference>
<keyword evidence="5 11" id="KW-0032">Aminotransferase</keyword>
<dbReference type="PANTHER" id="PTHR42684:SF17">
    <property type="entry name" value="ADENOSYLMETHIONINE-8-AMINO-7-OXONONANOATE AMINOTRANSFERASE"/>
    <property type="match status" value="1"/>
</dbReference>
<evidence type="ECO:0000256" key="11">
    <source>
        <dbReference type="HAMAP-Rule" id="MF_00834"/>
    </source>
</evidence>
<dbReference type="EMBL" id="QKXQ01000409">
    <property type="protein sequence ID" value="REH93361.1"/>
    <property type="molecule type" value="Genomic_DNA"/>
</dbReference>
<reference evidence="12 13" key="1">
    <citation type="journal article" date="2018" name="Vet. Microbiol.">
        <title>Characterisation of Staphylococcus felis isolated from cats using whole genome sequencing.</title>
        <authorList>
            <person name="Worthing K."/>
            <person name="Pang S."/>
            <person name="Trott D.J."/>
            <person name="Abraham S."/>
            <person name="Coombs G.W."/>
            <person name="Jordan D."/>
            <person name="McIntyre L."/>
            <person name="Davies M.R."/>
            <person name="Norris J."/>
        </authorList>
    </citation>
    <scope>NUCLEOTIDE SEQUENCE [LARGE SCALE GENOMIC DNA]</scope>
    <source>
        <strain evidence="12 13">F9</strain>
    </source>
</reference>
<dbReference type="UniPathway" id="UPA00078">
    <property type="reaction ID" value="UER00160"/>
</dbReference>
<evidence type="ECO:0000256" key="2">
    <source>
        <dbReference type="ARBA" id="ARBA00004496"/>
    </source>
</evidence>
<dbReference type="InterPro" id="IPR049704">
    <property type="entry name" value="Aminotrans_3_PPA_site"/>
</dbReference>
<comment type="function">
    <text evidence="11">Catalyzes the transfer of the alpha-amino group from S-adenosyl-L-methionine (SAM) to 7-keto-8-aminopelargonic acid (KAPA) to form 7,8-diaminopelargonic acid (DAPA). It is the only aminotransferase known to utilize SAM as an amino donor.</text>
</comment>
<dbReference type="EC" id="2.6.1.62" evidence="11"/>
<evidence type="ECO:0000256" key="4">
    <source>
        <dbReference type="ARBA" id="ARBA00022490"/>
    </source>
</evidence>
<dbReference type="InterPro" id="IPR005815">
    <property type="entry name" value="BioA"/>
</dbReference>
<evidence type="ECO:0000256" key="5">
    <source>
        <dbReference type="ARBA" id="ARBA00022576"/>
    </source>
</evidence>
<gene>
    <name evidence="11 12" type="primary">bioA</name>
    <name evidence="12" type="ORF">DOS83_08935</name>
</gene>
<comment type="subunit">
    <text evidence="3 11">Homodimer.</text>
</comment>
<feature type="binding site" evidence="11">
    <location>
        <position position="414"/>
    </location>
    <ligand>
        <name>substrate</name>
    </ligand>
</feature>
<dbReference type="RefSeq" id="WP_115902651.1">
    <property type="nucleotide sequence ID" value="NZ_QKXN01000096.1"/>
</dbReference>
<dbReference type="NCBIfam" id="TIGR00508">
    <property type="entry name" value="bioA"/>
    <property type="match status" value="1"/>
</dbReference>
<dbReference type="Gene3D" id="3.90.1150.10">
    <property type="entry name" value="Aspartate Aminotransferase, domain 1"/>
    <property type="match status" value="1"/>
</dbReference>
<organism evidence="12 13">
    <name type="scientific">Staphylococcus felis</name>
    <dbReference type="NCBI Taxonomy" id="46127"/>
    <lineage>
        <taxon>Bacteria</taxon>
        <taxon>Bacillati</taxon>
        <taxon>Bacillota</taxon>
        <taxon>Bacilli</taxon>
        <taxon>Bacillales</taxon>
        <taxon>Staphylococcaceae</taxon>
        <taxon>Staphylococcus</taxon>
    </lineage>
</organism>
<evidence type="ECO:0000256" key="8">
    <source>
        <dbReference type="ARBA" id="ARBA00022756"/>
    </source>
</evidence>
<feature type="binding site" evidence="11">
    <location>
        <begin position="322"/>
        <end position="323"/>
    </location>
    <ligand>
        <name>pyridoxal 5'-phosphate</name>
        <dbReference type="ChEBI" id="CHEBI:597326"/>
    </ligand>
</feature>
<feature type="binding site" evidence="11">
    <location>
        <position position="152"/>
    </location>
    <ligand>
        <name>substrate</name>
    </ligand>
</feature>
<dbReference type="SUPFAM" id="SSF53383">
    <property type="entry name" value="PLP-dependent transferases"/>
    <property type="match status" value="1"/>
</dbReference>
<feature type="binding site" evidence="11">
    <location>
        <position position="321"/>
    </location>
    <ligand>
        <name>substrate</name>
    </ligand>
</feature>
<evidence type="ECO:0000313" key="12">
    <source>
        <dbReference type="EMBL" id="REH93361.1"/>
    </source>
</evidence>
<evidence type="ECO:0000256" key="3">
    <source>
        <dbReference type="ARBA" id="ARBA00011738"/>
    </source>
</evidence>
<dbReference type="Pfam" id="PF00202">
    <property type="entry name" value="Aminotran_3"/>
    <property type="match status" value="1"/>
</dbReference>
<protein>
    <recommendedName>
        <fullName evidence="11">Adenosylmethionine-8-amino-7-oxononanoate aminotransferase</fullName>
        <ecNumber evidence="11">2.6.1.62</ecNumber>
    </recommendedName>
    <alternativeName>
        <fullName evidence="11">7,8-diamino-pelargonic acid aminotransferase</fullName>
        <shortName evidence="11">DAPA AT</shortName>
        <shortName evidence="11">DAPA aminotransferase</shortName>
    </alternativeName>
    <alternativeName>
        <fullName evidence="11">7,8-diaminononanoate synthase</fullName>
        <shortName evidence="11">DANS</shortName>
    </alternativeName>
    <alternativeName>
        <fullName evidence="11">Diaminopelargonic acid synthase</fullName>
    </alternativeName>
</protein>
<sequence>MSKTQQLTKKDHTYVWHPFTQMGVYTKDEPIIIEKGRGSYLYDTKGNKYLDGYASLWVNVHGHRNKKLNKAIHKQLNQIAHSTLLGSSNIPSIELAEKLIQITPDRLQKVFYSDTGSASVEIAIKMAYQYWKNIDPQKYAHKNKFLTLKHGYHGDTIGAVSVGGIDTFHKIFKHLIFENIQLESPSLYRSHYKDEKEMLAHILERIETILSEQNDEVAGFILEPLIQGATGLFVHPPGFLKAVEQLCRKYNVLLICDEVAVGFGRTGKMFACQHEDVQPDIMCLGKAITGGYLPLAATLTSQEIYNAFLSDSHGVNTFFHGHTYTGNQIVCSVALENIRLYEEDRLLPHIQKTSRTLETKLSELKGHPNVGDVRGRGLMFGVELVQDQESKTPLDIPSVEAIIRLCKDYGLMIRNLENVITFVPVLSMSNKEIKKMVKIFKRALKDVLDKNHSNR</sequence>
<dbReference type="AlphaFoldDB" id="A0A3E0INB1"/>
<feature type="binding site" evidence="11">
    <location>
        <position position="286"/>
    </location>
    <ligand>
        <name>substrate</name>
    </ligand>
</feature>
<evidence type="ECO:0000256" key="7">
    <source>
        <dbReference type="ARBA" id="ARBA00022691"/>
    </source>
</evidence>
<dbReference type="GO" id="GO:0009102">
    <property type="term" value="P:biotin biosynthetic process"/>
    <property type="evidence" value="ECO:0007669"/>
    <property type="project" value="UniProtKB-UniRule"/>
</dbReference>
<dbReference type="InterPro" id="IPR015421">
    <property type="entry name" value="PyrdxlP-dep_Trfase_major"/>
</dbReference>
<keyword evidence="8 11" id="KW-0093">Biotin biosynthesis</keyword>
<comment type="caution">
    <text evidence="12">The sequence shown here is derived from an EMBL/GenBank/DDBJ whole genome shotgun (WGS) entry which is preliminary data.</text>
</comment>
<proteinExistence type="inferred from homology"/>
<evidence type="ECO:0000256" key="10">
    <source>
        <dbReference type="ARBA" id="ARBA00060970"/>
    </source>
</evidence>
<dbReference type="InterPro" id="IPR005814">
    <property type="entry name" value="Aminotrans_3"/>
</dbReference>
<comment type="catalytic activity">
    <reaction evidence="11">
        <text>(8S)-8-amino-7-oxononanoate + S-adenosyl-L-methionine = S-adenosyl-4-methylsulfanyl-2-oxobutanoate + (7R,8S)-7,8-diammoniononanoate</text>
        <dbReference type="Rhea" id="RHEA:16861"/>
        <dbReference type="ChEBI" id="CHEBI:16490"/>
        <dbReference type="ChEBI" id="CHEBI:59789"/>
        <dbReference type="ChEBI" id="CHEBI:149468"/>
        <dbReference type="ChEBI" id="CHEBI:149469"/>
        <dbReference type="EC" id="2.6.1.62"/>
    </reaction>
</comment>
<evidence type="ECO:0000313" key="13">
    <source>
        <dbReference type="Proteomes" id="UP000256562"/>
    </source>
</evidence>
<feature type="modified residue" description="N6-(pyridoxal phosphate)lysine" evidence="11">
    <location>
        <position position="286"/>
    </location>
</feature>
<evidence type="ECO:0000256" key="1">
    <source>
        <dbReference type="ARBA" id="ARBA00001933"/>
    </source>
</evidence>
<keyword evidence="7 11" id="KW-0949">S-adenosyl-L-methionine</keyword>
<feature type="binding site" evidence="11">
    <location>
        <position position="257"/>
    </location>
    <ligand>
        <name>pyridoxal 5'-phosphate</name>
        <dbReference type="ChEBI" id="CHEBI:597326"/>
    </ligand>
</feature>
<comment type="similarity">
    <text evidence="10 11">Belongs to the class-III pyridoxal-phosphate-dependent aminotransferase family. BioA subfamily.</text>
</comment>
<evidence type="ECO:0000256" key="6">
    <source>
        <dbReference type="ARBA" id="ARBA00022679"/>
    </source>
</evidence>
<dbReference type="Gene3D" id="3.40.640.10">
    <property type="entry name" value="Type I PLP-dependent aspartate aminotransferase-like (Major domain)"/>
    <property type="match status" value="1"/>
</dbReference>
<dbReference type="InterPro" id="IPR015422">
    <property type="entry name" value="PyrdxlP-dep_Trfase_small"/>
</dbReference>
<name>A0A3E0INB1_9STAP</name>
<keyword evidence="9 11" id="KW-0663">Pyridoxal phosphate</keyword>
<dbReference type="CDD" id="cd00610">
    <property type="entry name" value="OAT_like"/>
    <property type="match status" value="1"/>
</dbReference>
<comment type="subcellular location">
    <subcellularLocation>
        <location evidence="2 11">Cytoplasm</location>
    </subcellularLocation>
</comment>
<dbReference type="OrthoDB" id="9807885at2"/>
<dbReference type="Proteomes" id="UP000256562">
    <property type="component" value="Unassembled WGS sequence"/>
</dbReference>
<dbReference type="GO" id="GO:0030170">
    <property type="term" value="F:pyridoxal phosphate binding"/>
    <property type="evidence" value="ECO:0007669"/>
    <property type="project" value="UniProtKB-UniRule"/>
</dbReference>
<dbReference type="HAMAP" id="MF_00834">
    <property type="entry name" value="BioA"/>
    <property type="match status" value="1"/>
</dbReference>